<proteinExistence type="predicted"/>
<evidence type="ECO:0000259" key="8">
    <source>
        <dbReference type="Pfam" id="PF01855"/>
    </source>
</evidence>
<comment type="catalytic activity">
    <reaction evidence="7">
        <text>2 oxidized [2Fe-2S]-[ferredoxin] + pyruvate + CoA = 2 reduced [2Fe-2S]-[ferredoxin] + acetyl-CoA + CO2 + H(+)</text>
        <dbReference type="Rhea" id="RHEA:12765"/>
        <dbReference type="Rhea" id="RHEA-COMP:10000"/>
        <dbReference type="Rhea" id="RHEA-COMP:10001"/>
        <dbReference type="ChEBI" id="CHEBI:15361"/>
        <dbReference type="ChEBI" id="CHEBI:15378"/>
        <dbReference type="ChEBI" id="CHEBI:16526"/>
        <dbReference type="ChEBI" id="CHEBI:33737"/>
        <dbReference type="ChEBI" id="CHEBI:33738"/>
        <dbReference type="ChEBI" id="CHEBI:57287"/>
        <dbReference type="ChEBI" id="CHEBI:57288"/>
        <dbReference type="EC" id="1.2.7.1"/>
    </reaction>
</comment>
<dbReference type="SUPFAM" id="SSF52922">
    <property type="entry name" value="TK C-terminal domain-like"/>
    <property type="match status" value="1"/>
</dbReference>
<sequence length="384" mass="42199">MMEILEGSHAVAEAVKRCRPQVIAAYPITPQTHIVEALASMVADCELDADYICVESEFSALSACLGASAAGSRVYSATTSQGLALMFEVCFNVAGMRQPIVMTIANRAMGAPLNIWNDQQDSISLRDAGWMQFYAEDNQEASDLHYIAYKVAEDHDVLLPAMVCFDGFILTHTYEPVDIPTQEEIDAFLPPYNPVNILDAKNPMSLGMYATPDYYMEFRYEIEEAMKRSRKIFAEVGAEFGETFGRDYSGMVEGYRLDDADTAFVAMGSICGTVKDAIDEMREDGKKVGLLKIRSFRPFPSEEVKASLAGVSKVAVLDKNISLGQKGAVALEVKDALYGTGTEVLDYIIALGGRDVRKRDVRAVADLAEKGIGDRFYGLRTEVL</sequence>
<dbReference type="Pfam" id="PF01855">
    <property type="entry name" value="POR_N"/>
    <property type="match status" value="1"/>
</dbReference>
<protein>
    <recommendedName>
        <fullName evidence="4">Pyruvate synthase subunit PorA</fullName>
        <ecNumber evidence="2">1.2.7.1</ecNumber>
    </recommendedName>
    <alternativeName>
        <fullName evidence="6">Pyruvate oxidoreductase alpha chain</fullName>
    </alternativeName>
    <alternativeName>
        <fullName evidence="5">Pyruvic-ferredoxin oxidoreductase subunit alpha</fullName>
    </alternativeName>
</protein>
<dbReference type="PANTHER" id="PTHR32154">
    <property type="entry name" value="PYRUVATE-FLAVODOXIN OXIDOREDUCTASE-RELATED"/>
    <property type="match status" value="1"/>
</dbReference>
<dbReference type="FunFam" id="3.40.50.920:FF:000010">
    <property type="entry name" value="Pyruvate ferredoxin oxidoreductase, alpha subunit"/>
    <property type="match status" value="1"/>
</dbReference>
<evidence type="ECO:0000256" key="7">
    <source>
        <dbReference type="ARBA" id="ARBA00049357"/>
    </source>
</evidence>
<dbReference type="SUPFAM" id="SSF52518">
    <property type="entry name" value="Thiamin diphosphate-binding fold (THDP-binding)"/>
    <property type="match status" value="1"/>
</dbReference>
<evidence type="ECO:0000256" key="3">
    <source>
        <dbReference type="ARBA" id="ARBA00023002"/>
    </source>
</evidence>
<dbReference type="InterPro" id="IPR033412">
    <property type="entry name" value="PFOR_II"/>
</dbReference>
<evidence type="ECO:0000256" key="6">
    <source>
        <dbReference type="ARBA" id="ARBA00044814"/>
    </source>
</evidence>
<dbReference type="NCBIfam" id="NF040682">
    <property type="entry name" value="PorA_Arch"/>
    <property type="match status" value="1"/>
</dbReference>
<dbReference type="AlphaFoldDB" id="A0A8A3S7Q3"/>
<reference evidence="10" key="2">
    <citation type="submission" date="2019-02" db="EMBL/GenBank/DDBJ databases">
        <authorList>
            <person name="Chen S.-C."/>
            <person name="Chien H.-H."/>
            <person name="Lai M.-C."/>
        </authorList>
    </citation>
    <scope>NUCLEOTIDE SEQUENCE</scope>
    <source>
        <strain evidence="10">N2F9704</strain>
    </source>
</reference>
<dbReference type="EMBL" id="CP036172">
    <property type="protein sequence ID" value="QSZ67963.1"/>
    <property type="molecule type" value="Genomic_DNA"/>
</dbReference>
<name>A0A8A3S7Q3_9EURY</name>
<keyword evidence="10" id="KW-0670">Pyruvate</keyword>
<dbReference type="Proteomes" id="UP001042704">
    <property type="component" value="Chromosome"/>
</dbReference>
<keyword evidence="3" id="KW-0560">Oxidoreductase</keyword>
<organism evidence="10 11">
    <name type="scientific">Methanofollis aquaemaris</name>
    <dbReference type="NCBI Taxonomy" id="126734"/>
    <lineage>
        <taxon>Archaea</taxon>
        <taxon>Methanobacteriati</taxon>
        <taxon>Methanobacteriota</taxon>
        <taxon>Stenosarchaea group</taxon>
        <taxon>Methanomicrobia</taxon>
        <taxon>Methanomicrobiales</taxon>
        <taxon>Methanomicrobiaceae</taxon>
        <taxon>Methanofollis</taxon>
    </lineage>
</organism>
<dbReference type="PANTHER" id="PTHR32154:SF0">
    <property type="entry name" value="PYRUVATE-FLAVODOXIN OXIDOREDUCTASE-RELATED"/>
    <property type="match status" value="1"/>
</dbReference>
<dbReference type="GeneID" id="76424875"/>
<dbReference type="InterPro" id="IPR050722">
    <property type="entry name" value="Pyruvate:ferred/Flavod_OxRd"/>
</dbReference>
<evidence type="ECO:0000256" key="2">
    <source>
        <dbReference type="ARBA" id="ARBA00012822"/>
    </source>
</evidence>
<dbReference type="GO" id="GO:0019164">
    <property type="term" value="F:pyruvate synthase activity"/>
    <property type="evidence" value="ECO:0007669"/>
    <property type="project" value="UniProtKB-EC"/>
</dbReference>
<dbReference type="FunFam" id="3.40.50.970:FF:000012">
    <property type="entry name" value="Pyruvate:ferredoxin (Flavodoxin) oxidoreductase"/>
    <property type="match status" value="1"/>
</dbReference>
<dbReference type="KEGG" id="maqe:RJ40_10880"/>
<evidence type="ECO:0000259" key="9">
    <source>
        <dbReference type="Pfam" id="PF17147"/>
    </source>
</evidence>
<dbReference type="InterPro" id="IPR009014">
    <property type="entry name" value="Transketo_C/PFOR_II"/>
</dbReference>
<gene>
    <name evidence="10" type="primary">porA</name>
    <name evidence="10" type="ORF">RJ40_10880</name>
</gene>
<dbReference type="InterPro" id="IPR029061">
    <property type="entry name" value="THDP-binding"/>
</dbReference>
<keyword evidence="11" id="KW-1185">Reference proteome</keyword>
<accession>A0A8A3S7Q3</accession>
<dbReference type="CDD" id="cd07034">
    <property type="entry name" value="TPP_PYR_PFOR_IOR-alpha_like"/>
    <property type="match status" value="1"/>
</dbReference>
<reference evidence="10" key="1">
    <citation type="journal article" date="2001" name="Int. J. Syst. Evol. Microbiol.">
        <title>Methanofollis aquaemaris sp. nov., a methanogen isolated from an aquaculture fish pond.</title>
        <authorList>
            <person name="Lai M.C."/>
            <person name="Chen S.C."/>
        </authorList>
    </citation>
    <scope>NUCLEOTIDE SEQUENCE</scope>
    <source>
        <strain evidence="10">N2F9704</strain>
    </source>
</reference>
<feature type="domain" description="Pyruvate flavodoxin/ferredoxin oxidoreductase pyrimidine binding" evidence="8">
    <location>
        <begin position="13"/>
        <end position="236"/>
    </location>
</feature>
<dbReference type="RefSeq" id="WP_265580888.1">
    <property type="nucleotide sequence ID" value="NZ_CP036172.1"/>
</dbReference>
<evidence type="ECO:0000313" key="10">
    <source>
        <dbReference type="EMBL" id="QSZ67963.1"/>
    </source>
</evidence>
<dbReference type="Gene3D" id="3.40.50.920">
    <property type="match status" value="1"/>
</dbReference>
<evidence type="ECO:0000313" key="11">
    <source>
        <dbReference type="Proteomes" id="UP001042704"/>
    </source>
</evidence>
<evidence type="ECO:0000256" key="4">
    <source>
        <dbReference type="ARBA" id="ARBA00044787"/>
    </source>
</evidence>
<evidence type="ECO:0000256" key="1">
    <source>
        <dbReference type="ARBA" id="ARBA00011595"/>
    </source>
</evidence>
<evidence type="ECO:0000256" key="5">
    <source>
        <dbReference type="ARBA" id="ARBA00044811"/>
    </source>
</evidence>
<dbReference type="Gene3D" id="3.40.50.970">
    <property type="match status" value="1"/>
</dbReference>
<dbReference type="GO" id="GO:0006979">
    <property type="term" value="P:response to oxidative stress"/>
    <property type="evidence" value="ECO:0007669"/>
    <property type="project" value="TreeGrafter"/>
</dbReference>
<comment type="subunit">
    <text evidence="1">Heterotetramer of one alpha, one beta, one delta and one gamma chain.</text>
</comment>
<dbReference type="InterPro" id="IPR053390">
    <property type="entry name" value="Pyruvate_synthase_PorA"/>
</dbReference>
<feature type="domain" description="Pyruvate:ferredoxin oxidoreductase core" evidence="9">
    <location>
        <begin position="260"/>
        <end position="361"/>
    </location>
</feature>
<dbReference type="EC" id="1.2.7.1" evidence="2"/>
<dbReference type="Pfam" id="PF17147">
    <property type="entry name" value="PFOR_II"/>
    <property type="match status" value="1"/>
</dbReference>
<dbReference type="InterPro" id="IPR002880">
    <property type="entry name" value="Pyrv_Fd/Flavodoxin_OxRdtase_N"/>
</dbReference>